<organism evidence="1 2">
    <name type="scientific">Pseudomonas duriflava</name>
    <dbReference type="NCBI Taxonomy" id="459528"/>
    <lineage>
        <taxon>Bacteria</taxon>
        <taxon>Pseudomonadati</taxon>
        <taxon>Pseudomonadota</taxon>
        <taxon>Gammaproteobacteria</taxon>
        <taxon>Pseudomonadales</taxon>
        <taxon>Pseudomonadaceae</taxon>
        <taxon>Pseudomonas</taxon>
    </lineage>
</organism>
<dbReference type="EMBL" id="VLKY01000030">
    <property type="protein sequence ID" value="TWI46330.1"/>
    <property type="molecule type" value="Genomic_DNA"/>
</dbReference>
<accession>A0A562PQ71</accession>
<keyword evidence="2" id="KW-1185">Reference proteome</keyword>
<dbReference type="RefSeq" id="WP_244309376.1">
    <property type="nucleotide sequence ID" value="NZ_VLKY01000030.1"/>
</dbReference>
<proteinExistence type="predicted"/>
<name>A0A562PQ71_9PSED</name>
<dbReference type="InterPro" id="IPR030987">
    <property type="entry name" value="AbiV"/>
</dbReference>
<protein>
    <submittedName>
        <fullName evidence="1">AbiV family abortive infection protein</fullName>
    </submittedName>
</protein>
<dbReference type="Pfam" id="PF18728">
    <property type="entry name" value="HEPN_AbiV"/>
    <property type="match status" value="1"/>
</dbReference>
<dbReference type="NCBIfam" id="TIGR04498">
    <property type="entry name" value="AbiV_defense"/>
    <property type="match status" value="1"/>
</dbReference>
<dbReference type="AlphaFoldDB" id="A0A562PQ71"/>
<evidence type="ECO:0000313" key="2">
    <source>
        <dbReference type="Proteomes" id="UP000316905"/>
    </source>
</evidence>
<gene>
    <name evidence="1" type="ORF">IQ22_04481</name>
</gene>
<reference evidence="1 2" key="1">
    <citation type="journal article" date="2015" name="Stand. Genomic Sci.">
        <title>Genomic Encyclopedia of Bacterial and Archaeal Type Strains, Phase III: the genomes of soil and plant-associated and newly described type strains.</title>
        <authorList>
            <person name="Whitman W.B."/>
            <person name="Woyke T."/>
            <person name="Klenk H.P."/>
            <person name="Zhou Y."/>
            <person name="Lilburn T.G."/>
            <person name="Beck B.J."/>
            <person name="De Vos P."/>
            <person name="Vandamme P."/>
            <person name="Eisen J.A."/>
            <person name="Garrity G."/>
            <person name="Hugenholtz P."/>
            <person name="Kyrpides N.C."/>
        </authorList>
    </citation>
    <scope>NUCLEOTIDE SEQUENCE [LARGE SCALE GENOMIC DNA]</scope>
    <source>
        <strain evidence="1 2">CGMCC 1.6858</strain>
    </source>
</reference>
<evidence type="ECO:0000313" key="1">
    <source>
        <dbReference type="EMBL" id="TWI46330.1"/>
    </source>
</evidence>
<sequence>MPIKKKLDAYQGKLSASEIAAGMNAANANALRLANDAEKLLKTGSFPTAASLAALSIEESGKVSILRQLSTATTAEEIKASWKNYRSHTRKNVQWLLPELAIKGARKLEDLRPLFDEDAEHPFILDQLKQLGFYTDCLGNKNWSMPSNIIDEKLSQSLVQIAKLLAGKSEVTTKEIELWIEHVGQASKSDFSAMKEALIKWYAAMQDAGLKERGANSMENFIKNGVAFPKI</sequence>
<comment type="caution">
    <text evidence="1">The sequence shown here is derived from an EMBL/GenBank/DDBJ whole genome shotgun (WGS) entry which is preliminary data.</text>
</comment>
<dbReference type="Proteomes" id="UP000316905">
    <property type="component" value="Unassembled WGS sequence"/>
</dbReference>